<dbReference type="EC" id="2.4.-.-" evidence="2"/>
<dbReference type="GO" id="GO:0016757">
    <property type="term" value="F:glycosyltransferase activity"/>
    <property type="evidence" value="ECO:0007669"/>
    <property type="project" value="UniProtKB-KW"/>
</dbReference>
<dbReference type="EMBL" id="CP136508">
    <property type="protein sequence ID" value="WUR14822.1"/>
    <property type="molecule type" value="Genomic_DNA"/>
</dbReference>
<feature type="domain" description="Glycosyltransferase 2-like" evidence="1">
    <location>
        <begin position="4"/>
        <end position="136"/>
    </location>
</feature>
<dbReference type="Pfam" id="PF00535">
    <property type="entry name" value="Glycos_transf_2"/>
    <property type="match status" value="1"/>
</dbReference>
<evidence type="ECO:0000313" key="2">
    <source>
        <dbReference type="EMBL" id="WUR14822.1"/>
    </source>
</evidence>
<name>A0ABZ1UQ09_9BURK</name>
<reference evidence="2 3" key="1">
    <citation type="journal article" date="2019" name="Int. J. Syst. Evol. Microbiol.">
        <title>The Draft Whole-Genome Sequence of the Antibiotic Producer Empedobacter haloabium ATCC 31962 Provides Indications for Its Taxonomic Reclassification.</title>
        <authorList>
            <person name="Miess H."/>
            <person name="Arlt P."/>
            <person name="Apel A.K."/>
            <person name="Weber T."/>
            <person name="Nieselt K."/>
            <person name="Hanssen F."/>
            <person name="Czemmel S."/>
            <person name="Nahnsen S."/>
            <person name="Gross H."/>
        </authorList>
    </citation>
    <scope>NUCLEOTIDE SEQUENCE [LARGE SCALE GENOMIC DNA]</scope>
    <source>
        <strain evidence="2 3">ATCC 31962</strain>
    </source>
</reference>
<dbReference type="Proteomes" id="UP000321323">
    <property type="component" value="Chromosome"/>
</dbReference>
<keyword evidence="3" id="KW-1185">Reference proteome</keyword>
<dbReference type="InterPro" id="IPR050834">
    <property type="entry name" value="Glycosyltransf_2"/>
</dbReference>
<sequence length="313" mass="35088">MLCSVIIPLYNKAAYVAAAIESVLTQTYQDVEVIVVDDGSSDGGQAVVEGIRDPRVRFVRQPNGGVSKARNTGIDAARGELVVFLDADDWYGPYYIATMVELAKRYPDNCFYATSFKRVRGYDPADWSTAPPSPVPAELVENFYERRRINGALLCTNSVAVWRKHLAPLQPCFPVGESHGEDQDLWFRLGERLQLVYSPVELVAYRIAVAGSLVTTQAYERLMPVFERLEARALRGELKGAARTAALRVVGDARVSVARTQLERGRRGAALHQLWLARRARSKHWAVALMMCLLFSPKMVGRWSRWRMAQLAE</sequence>
<proteinExistence type="predicted"/>
<dbReference type="PANTHER" id="PTHR43685">
    <property type="entry name" value="GLYCOSYLTRANSFERASE"/>
    <property type="match status" value="1"/>
</dbReference>
<gene>
    <name evidence="2" type="ORF">E7V67_006850</name>
</gene>
<dbReference type="PANTHER" id="PTHR43685:SF2">
    <property type="entry name" value="GLYCOSYLTRANSFERASE 2-LIKE DOMAIN-CONTAINING PROTEIN"/>
    <property type="match status" value="1"/>
</dbReference>
<evidence type="ECO:0000259" key="1">
    <source>
        <dbReference type="Pfam" id="PF00535"/>
    </source>
</evidence>
<dbReference type="SUPFAM" id="SSF53448">
    <property type="entry name" value="Nucleotide-diphospho-sugar transferases"/>
    <property type="match status" value="1"/>
</dbReference>
<dbReference type="CDD" id="cd00761">
    <property type="entry name" value="Glyco_tranf_GTA_type"/>
    <property type="match status" value="1"/>
</dbReference>
<keyword evidence="2" id="KW-0808">Transferase</keyword>
<evidence type="ECO:0000313" key="3">
    <source>
        <dbReference type="Proteomes" id="UP000321323"/>
    </source>
</evidence>
<keyword evidence="2" id="KW-0328">Glycosyltransferase</keyword>
<dbReference type="InterPro" id="IPR001173">
    <property type="entry name" value="Glyco_trans_2-like"/>
</dbReference>
<accession>A0ABZ1UQ09</accession>
<dbReference type="Gene3D" id="3.90.550.10">
    <property type="entry name" value="Spore Coat Polysaccharide Biosynthesis Protein SpsA, Chain A"/>
    <property type="match status" value="1"/>
</dbReference>
<organism evidence="2 3">
    <name type="scientific">[Empedobacter] haloabium</name>
    <dbReference type="NCBI Taxonomy" id="592317"/>
    <lineage>
        <taxon>Bacteria</taxon>
        <taxon>Pseudomonadati</taxon>
        <taxon>Pseudomonadota</taxon>
        <taxon>Betaproteobacteria</taxon>
        <taxon>Burkholderiales</taxon>
        <taxon>Oxalobacteraceae</taxon>
        <taxon>Telluria group</taxon>
        <taxon>Telluria group incertae sedis</taxon>
    </lineage>
</organism>
<protein>
    <submittedName>
        <fullName evidence="2">Glycosyltransferase family A protein</fullName>
        <ecNumber evidence="2">2.4.-.-</ecNumber>
    </submittedName>
</protein>
<dbReference type="InterPro" id="IPR029044">
    <property type="entry name" value="Nucleotide-diphossugar_trans"/>
</dbReference>